<proteinExistence type="inferred from homology"/>
<dbReference type="GO" id="GO:0000159">
    <property type="term" value="C:protein phosphatase type 2A complex"/>
    <property type="evidence" value="ECO:0007669"/>
    <property type="project" value="TreeGrafter"/>
</dbReference>
<dbReference type="AlphaFoldDB" id="S9V7E9"/>
<keyword evidence="9" id="KW-1185">Reference proteome</keyword>
<protein>
    <recommendedName>
        <fullName evidence="7">Serine/threonine-protein phosphatase 2A activator</fullName>
        <ecNumber evidence="7">5.2.1.8</ecNumber>
    </recommendedName>
    <alternativeName>
        <fullName evidence="7">Phosphotyrosyl phosphatase activator</fullName>
    </alternativeName>
</protein>
<dbReference type="GO" id="GO:0005634">
    <property type="term" value="C:nucleus"/>
    <property type="evidence" value="ECO:0007669"/>
    <property type="project" value="TreeGrafter"/>
</dbReference>
<dbReference type="EMBL" id="ATMH01008083">
    <property type="protein sequence ID" value="EPY22876.1"/>
    <property type="molecule type" value="Genomic_DNA"/>
</dbReference>
<reference evidence="8 9" key="1">
    <citation type="journal article" date="2013" name="PLoS ONE">
        <title>Predicting the Proteins of Angomonas deanei, Strigomonas culicis and Their Respective Endosymbionts Reveals New Aspects of the Trypanosomatidae Family.</title>
        <authorList>
            <person name="Motta M.C."/>
            <person name="Martins A.C."/>
            <person name="de Souza S.S."/>
            <person name="Catta-Preta C.M."/>
            <person name="Silva R."/>
            <person name="Klein C.C."/>
            <person name="de Almeida L.G."/>
            <person name="de Lima Cunha O."/>
            <person name="Ciapina L.P."/>
            <person name="Brocchi M."/>
            <person name="Colabardini A.C."/>
            <person name="de Araujo Lima B."/>
            <person name="Machado C.R."/>
            <person name="de Almeida Soares C.M."/>
            <person name="Probst C.M."/>
            <person name="de Menezes C.B."/>
            <person name="Thompson C.E."/>
            <person name="Bartholomeu D.C."/>
            <person name="Gradia D.F."/>
            <person name="Pavoni D.P."/>
            <person name="Grisard E.C."/>
            <person name="Fantinatti-Garboggini F."/>
            <person name="Marchini F.K."/>
            <person name="Rodrigues-Luiz G.F."/>
            <person name="Wagner G."/>
            <person name="Goldman G.H."/>
            <person name="Fietto J.L."/>
            <person name="Elias M.C."/>
            <person name="Goldman M.H."/>
            <person name="Sagot M.F."/>
            <person name="Pereira M."/>
            <person name="Stoco P.H."/>
            <person name="de Mendonca-Neto R.P."/>
            <person name="Teixeira S.M."/>
            <person name="Maciel T.E."/>
            <person name="de Oliveira Mendes T.A."/>
            <person name="Urmenyi T.P."/>
            <person name="de Souza W."/>
            <person name="Schenkman S."/>
            <person name="de Vasconcelos A.T."/>
        </authorList>
    </citation>
    <scope>NUCLEOTIDE SEQUENCE [LARGE SCALE GENOMIC DNA]</scope>
</reference>
<dbReference type="Proteomes" id="UP000015354">
    <property type="component" value="Unassembled WGS sequence"/>
</dbReference>
<dbReference type="GO" id="GO:0005737">
    <property type="term" value="C:cytoplasm"/>
    <property type="evidence" value="ECO:0007669"/>
    <property type="project" value="UniProtKB-SubCell"/>
</dbReference>
<dbReference type="PANTHER" id="PTHR10012:SF0">
    <property type="entry name" value="SERINE_THREONINE-PROTEIN PHOSPHATASE 2A ACTIVATOR"/>
    <property type="match status" value="1"/>
</dbReference>
<sequence length="455" mass="50784">MEAKFLGKDSKTTAASAPTAAAAPAISETDAYYAIAESEASSHAHEDMRRYLSESCAPQPPGKIIDGDHALVDVFRRSASFFKILTYLEACAEAVARTPNAGRTTHRLEDAHPVVRFFLGDLFPFMTQLVDTIPLEDMATQRFGNRAKRIWHRQMEAGLAPRLRVLAGLLLGGSAEQQSVQELADELAAYMKDSFGNPVRLDYGTGHELHFFIVMVICLQCLGDDGGALVLPSPPPAAEAAALSEGSLPSHYLRERARHVPAPADIALPGPVAPTAMAARCDLRQQFVFFVFEQGYLRLMRRLQRHYCLEPAGSHGVWGLDDYHHIPYILGAAQLIGREQPHTLRLHREPPATADAIDEVHEEAILTKHICERPKVLQHKGRYLYFDMVDWILTNKIGPFHEHSNMLYNISGVAYWEKIYGGMLKMYAAEVLAKFNVTQHLLFGRHLPWNTKKVE</sequence>
<organism evidence="8 9">
    <name type="scientific">Strigomonas culicis</name>
    <dbReference type="NCBI Taxonomy" id="28005"/>
    <lineage>
        <taxon>Eukaryota</taxon>
        <taxon>Discoba</taxon>
        <taxon>Euglenozoa</taxon>
        <taxon>Kinetoplastea</taxon>
        <taxon>Metakinetoplastina</taxon>
        <taxon>Trypanosomatida</taxon>
        <taxon>Trypanosomatidae</taxon>
        <taxon>Strigomonadinae</taxon>
        <taxon>Strigomonas</taxon>
    </lineage>
</organism>
<name>S9V7E9_9TRYP</name>
<evidence type="ECO:0000256" key="6">
    <source>
        <dbReference type="ARBA" id="ARBA00023235"/>
    </source>
</evidence>
<dbReference type="PANTHER" id="PTHR10012">
    <property type="entry name" value="SERINE/THREONINE-PROTEIN PHOSPHATASE 2A REGULATORY SUBUNIT B"/>
    <property type="match status" value="1"/>
</dbReference>
<evidence type="ECO:0000256" key="2">
    <source>
        <dbReference type="ARBA" id="ARBA00004496"/>
    </source>
</evidence>
<comment type="catalytic activity">
    <reaction evidence="1 7">
        <text>[protein]-peptidylproline (omega=180) = [protein]-peptidylproline (omega=0)</text>
        <dbReference type="Rhea" id="RHEA:16237"/>
        <dbReference type="Rhea" id="RHEA-COMP:10747"/>
        <dbReference type="Rhea" id="RHEA-COMP:10748"/>
        <dbReference type="ChEBI" id="CHEBI:83833"/>
        <dbReference type="ChEBI" id="CHEBI:83834"/>
        <dbReference type="EC" id="5.2.1.8"/>
    </reaction>
</comment>
<dbReference type="GO" id="GO:0008160">
    <property type="term" value="F:protein tyrosine phosphatase activator activity"/>
    <property type="evidence" value="ECO:0007669"/>
    <property type="project" value="TreeGrafter"/>
</dbReference>
<evidence type="ECO:0000256" key="1">
    <source>
        <dbReference type="ARBA" id="ARBA00000971"/>
    </source>
</evidence>
<evidence type="ECO:0000313" key="9">
    <source>
        <dbReference type="Proteomes" id="UP000015354"/>
    </source>
</evidence>
<keyword evidence="4 7" id="KW-0963">Cytoplasm</keyword>
<dbReference type="InterPro" id="IPR037218">
    <property type="entry name" value="PTPA_sf"/>
</dbReference>
<evidence type="ECO:0000256" key="3">
    <source>
        <dbReference type="ARBA" id="ARBA00011019"/>
    </source>
</evidence>
<dbReference type="Gene3D" id="1.20.120.1150">
    <property type="match status" value="1"/>
</dbReference>
<dbReference type="EC" id="5.2.1.8" evidence="7"/>
<dbReference type="GO" id="GO:0007052">
    <property type="term" value="P:mitotic spindle organization"/>
    <property type="evidence" value="ECO:0007669"/>
    <property type="project" value="TreeGrafter"/>
</dbReference>
<dbReference type="Pfam" id="PF03095">
    <property type="entry name" value="PTPA"/>
    <property type="match status" value="2"/>
</dbReference>
<comment type="function">
    <text evidence="7">PPIases accelerate the folding of proteins. It catalyzes the cis-trans isomerization of proline imidic peptide bonds in oligopeptides.</text>
</comment>
<dbReference type="SUPFAM" id="SSF140984">
    <property type="entry name" value="PTPA-like"/>
    <property type="match status" value="2"/>
</dbReference>
<dbReference type="GO" id="GO:0003755">
    <property type="term" value="F:peptidyl-prolyl cis-trans isomerase activity"/>
    <property type="evidence" value="ECO:0007669"/>
    <property type="project" value="UniProtKB-KW"/>
</dbReference>
<dbReference type="OrthoDB" id="16120at2759"/>
<dbReference type="PIRSF" id="PIRSF016325">
    <property type="entry name" value="Phstyr_phstse_ac"/>
    <property type="match status" value="1"/>
</dbReference>
<evidence type="ECO:0000256" key="7">
    <source>
        <dbReference type="RuleBase" id="RU361210"/>
    </source>
</evidence>
<dbReference type="InterPro" id="IPR004327">
    <property type="entry name" value="Phstyr_phstse_ac"/>
</dbReference>
<comment type="similarity">
    <text evidence="3 7">Belongs to the PTPA-type PPIase family.</text>
</comment>
<dbReference type="InterPro" id="IPR043170">
    <property type="entry name" value="PTPA_C_lid"/>
</dbReference>
<accession>S9V7E9</accession>
<evidence type="ECO:0000256" key="4">
    <source>
        <dbReference type="ARBA" id="ARBA00022490"/>
    </source>
</evidence>
<comment type="caution">
    <text evidence="8">The sequence shown here is derived from an EMBL/GenBank/DDBJ whole genome shotgun (WGS) entry which is preliminary data.</text>
</comment>
<comment type="subcellular location">
    <subcellularLocation>
        <location evidence="2 7">Cytoplasm</location>
    </subcellularLocation>
</comment>
<keyword evidence="5 7" id="KW-0697">Rotamase</keyword>
<evidence type="ECO:0000313" key="8">
    <source>
        <dbReference type="EMBL" id="EPY22876.1"/>
    </source>
</evidence>
<keyword evidence="6 7" id="KW-0413">Isomerase</keyword>
<gene>
    <name evidence="8" type="ORF">STCU_08083</name>
</gene>
<evidence type="ECO:0000256" key="5">
    <source>
        <dbReference type="ARBA" id="ARBA00023110"/>
    </source>
</evidence>